<dbReference type="InterPro" id="IPR007421">
    <property type="entry name" value="Schlafen_AlbA_2_dom"/>
</dbReference>
<evidence type="ECO:0000259" key="1">
    <source>
        <dbReference type="Pfam" id="PF04326"/>
    </source>
</evidence>
<comment type="caution">
    <text evidence="2">The sequence shown here is derived from an EMBL/GenBank/DDBJ whole genome shotgun (WGS) entry which is preliminary data.</text>
</comment>
<dbReference type="InterPro" id="IPR038475">
    <property type="entry name" value="RecG_C_sf"/>
</dbReference>
<dbReference type="Pfam" id="PF13749">
    <property type="entry name" value="HATPase_c_4"/>
    <property type="match status" value="1"/>
</dbReference>
<dbReference type="Gene3D" id="3.30.950.30">
    <property type="entry name" value="Schlafen, AAA domain"/>
    <property type="match status" value="1"/>
</dbReference>
<dbReference type="Gene3D" id="3.30.565.60">
    <property type="match status" value="1"/>
</dbReference>
<feature type="non-terminal residue" evidence="2">
    <location>
        <position position="355"/>
    </location>
</feature>
<dbReference type="Pfam" id="PF04326">
    <property type="entry name" value="SLFN_AlbA_2"/>
    <property type="match status" value="1"/>
</dbReference>
<protein>
    <submittedName>
        <fullName evidence="2">DNA binding domain-containing protein</fullName>
    </submittedName>
</protein>
<feature type="domain" description="Schlafen AlbA-2" evidence="1">
    <location>
        <begin position="14"/>
        <end position="127"/>
    </location>
</feature>
<evidence type="ECO:0000313" key="3">
    <source>
        <dbReference type="Proteomes" id="UP001171945"/>
    </source>
</evidence>
<dbReference type="EMBL" id="JAUCGM010000946">
    <property type="protein sequence ID" value="MDM8563893.1"/>
    <property type="molecule type" value="Genomic_DNA"/>
</dbReference>
<dbReference type="Proteomes" id="UP001171945">
    <property type="component" value="Unassembled WGS sequence"/>
</dbReference>
<evidence type="ECO:0000313" key="2">
    <source>
        <dbReference type="EMBL" id="MDM8563893.1"/>
    </source>
</evidence>
<proteinExistence type="predicted"/>
<dbReference type="PANTHER" id="PTHR30595">
    <property type="entry name" value="GLPR-RELATED TRANSCRIPTIONAL REPRESSOR"/>
    <property type="match status" value="1"/>
</dbReference>
<dbReference type="PANTHER" id="PTHR30595:SF6">
    <property type="entry name" value="SCHLAFEN ALBA-2 DOMAIN-CONTAINING PROTEIN"/>
    <property type="match status" value="1"/>
</dbReference>
<name>A0ABT7VWC9_9GAMM</name>
<sequence length="355" mass="39922">MTLIELQQILLRGEDSQYQFKQNITNADSLAAELVAMVNAAGGKIIIGVNDNGEITGVSSKDIRRLNQLISNVASDFVKPPISPLTENIQTDKGLLIVISVPEGLNKPYLDKSGVMWVKSGADKRRVTSREEMQRLFQAACLIHADTVPVQETSQADIDRWTFQDYYKNRYHEVAEEMTPRLLQNLGLLKSEQLTLAGLLLFGKIPQRFKPVFVVKAIVFPGDNVDISQYLDNEDIDGNLVQVYKDSFAFVRRNLHHIQNEQGINSLGEPEIPPVVLEELLVNALIHRDYFISAPIRLFIFRDRIELISPGHLPNHLTIEQVRCGLSNMRNPVLASHATHILPYRGLGTGIPRML</sequence>
<reference evidence="2" key="1">
    <citation type="submission" date="2023-06" db="EMBL/GenBank/DDBJ databases">
        <title>Uncultivated large filamentous bacteria from sulfidic sediments reveal new species and different genomic features in energy metabolism and defense.</title>
        <authorList>
            <person name="Fonseca A."/>
        </authorList>
    </citation>
    <scope>NUCLEOTIDE SEQUENCE</scope>
    <source>
        <strain evidence="2">HSG4</strain>
    </source>
</reference>
<dbReference type="InterPro" id="IPR038461">
    <property type="entry name" value="Schlafen_AlbA_2_dom_sf"/>
</dbReference>
<organism evidence="2 3">
    <name type="scientific">Candidatus Marithioploca araucensis</name>
    <dbReference type="NCBI Taxonomy" id="70273"/>
    <lineage>
        <taxon>Bacteria</taxon>
        <taxon>Pseudomonadati</taxon>
        <taxon>Pseudomonadota</taxon>
        <taxon>Gammaproteobacteria</taxon>
        <taxon>Thiotrichales</taxon>
        <taxon>Thiotrichaceae</taxon>
        <taxon>Candidatus Marithioploca</taxon>
    </lineage>
</organism>
<gene>
    <name evidence="2" type="ORF">QUF54_11120</name>
</gene>
<keyword evidence="3" id="KW-1185">Reference proteome</keyword>
<accession>A0ABT7VWC9</accession>